<name>A0A1T0CB35_9GAMM</name>
<feature type="binding site" evidence="11">
    <location>
        <begin position="133"/>
        <end position="138"/>
    </location>
    <ligand>
        <name>ATP</name>
        <dbReference type="ChEBI" id="CHEBI:30616"/>
    </ligand>
</feature>
<feature type="binding site" evidence="11">
    <location>
        <position position="45"/>
    </location>
    <ligand>
        <name>ATP</name>
        <dbReference type="ChEBI" id="CHEBI:30616"/>
    </ligand>
</feature>
<sequence>MSDNSQSQQSTQHQPTQHQFEAEVAQLLHLVTHSLYSNADIFVRELVSNASDACDKLRFEATNDDSLYEDDSELHIRIELDKDAKTISFIDNGIGMNEADVIENLGTIAKSGTKAFLEKLSEDKKKDGQLIGQFGVGFYSGFIVADKITVETRKAGENANQAVRWISDGTGAYTTETISKDSRGTTVILHLKDEYSEGDDNYLDRHKIKQLVNKYSDHISLPIEMRKEVWQEEVKEDEDDDTPAGGDYVLTDEWEVINQASALWTRSADDISDEEYSEFYKNISHDYADPLAWTHNRVEGRVQFTQLLYIPQKAPFDLYAREQQRGLKLYVKRVFIMDDAEQLLPMYLRFVKGIIDSADLPLNVSRELLQESRDVKSIREGNARRVLTLLASLANSEDAEKQAKFKAFYAEFGDVLKEGLGEDISNQARIAKLLHYVTSTHDGLETSFADYKERMKDGQKAIYYLTADNLASAKNSPQLELFKKKGIEVILMTNRVDEWAMNFLHEFDGTPLQNIAKGAVDLGDLQDEEEKQEAEKAQETLKPVVDKLKTALSERAKDVRVSNRLVDSPALLVTADGELSPQMVQMLKQMGQEVPETKPILEINPNHPLIKRLETSEQFDDLAQVIFDQSLLAEGGHLEDPAGYLKRINELLMK</sequence>
<evidence type="ECO:0000256" key="8">
    <source>
        <dbReference type="ARBA" id="ARBA00058590"/>
    </source>
</evidence>
<feature type="binding site" evidence="11">
    <location>
        <position position="91"/>
    </location>
    <ligand>
        <name>ATP</name>
        <dbReference type="ChEBI" id="CHEBI:30616"/>
    </ligand>
</feature>
<evidence type="ECO:0000256" key="10">
    <source>
        <dbReference type="HAMAP-Rule" id="MF_00505"/>
    </source>
</evidence>
<dbReference type="Gene3D" id="1.20.120.790">
    <property type="entry name" value="Heat shock protein 90, C-terminal domain"/>
    <property type="match status" value="1"/>
</dbReference>
<dbReference type="InterPro" id="IPR001404">
    <property type="entry name" value="Hsp90_fam"/>
</dbReference>
<evidence type="ECO:0000256" key="11">
    <source>
        <dbReference type="PIRSR" id="PIRSR002583-1"/>
    </source>
</evidence>
<evidence type="ECO:0000259" key="12">
    <source>
        <dbReference type="SMART" id="SM00387"/>
    </source>
</evidence>
<dbReference type="SUPFAM" id="SSF55874">
    <property type="entry name" value="ATPase domain of HSP90 chaperone/DNA topoisomerase II/histidine kinase"/>
    <property type="match status" value="1"/>
</dbReference>
<dbReference type="FunFam" id="3.30.230.80:FF:000002">
    <property type="entry name" value="Molecular chaperone HtpG"/>
    <property type="match status" value="1"/>
</dbReference>
<dbReference type="Gene3D" id="3.40.50.11260">
    <property type="match status" value="1"/>
</dbReference>
<dbReference type="PANTHER" id="PTHR11528">
    <property type="entry name" value="HEAT SHOCK PROTEIN 90 FAMILY MEMBER"/>
    <property type="match status" value="1"/>
</dbReference>
<dbReference type="InterPro" id="IPR036890">
    <property type="entry name" value="HATPase_C_sf"/>
</dbReference>
<feature type="binding site" evidence="11">
    <location>
        <position position="104"/>
    </location>
    <ligand>
        <name>ATP</name>
        <dbReference type="ChEBI" id="CHEBI:30616"/>
    </ligand>
</feature>
<feature type="binding site" evidence="11">
    <location>
        <position position="110"/>
    </location>
    <ligand>
        <name>ATP</name>
        <dbReference type="ChEBI" id="CHEBI:30616"/>
    </ligand>
</feature>
<keyword evidence="5 10" id="KW-0067">ATP-binding</keyword>
<feature type="region of interest" description="A; substrate-binding" evidence="10">
    <location>
        <begin position="1"/>
        <end position="366"/>
    </location>
</feature>
<dbReference type="SMART" id="SM00387">
    <property type="entry name" value="HATPase_c"/>
    <property type="match status" value="1"/>
</dbReference>
<comment type="subunit">
    <text evidence="10">Homodimer.</text>
</comment>
<keyword evidence="3 10" id="KW-0963">Cytoplasm</keyword>
<dbReference type="NCBIfam" id="NF003555">
    <property type="entry name" value="PRK05218.1"/>
    <property type="match status" value="1"/>
</dbReference>
<dbReference type="GO" id="GO:0051082">
    <property type="term" value="F:unfolded protein binding"/>
    <property type="evidence" value="ECO:0007669"/>
    <property type="project" value="UniProtKB-UniRule"/>
</dbReference>
<gene>
    <name evidence="10" type="primary">htpG</name>
    <name evidence="13" type="ORF">B0682_08415</name>
</gene>
<feature type="binding site" evidence="11">
    <location>
        <position position="366"/>
    </location>
    <ligand>
        <name>ATP</name>
        <dbReference type="ChEBI" id="CHEBI:30616"/>
    </ligand>
</feature>
<keyword evidence="6 10" id="KW-0346">Stress response</keyword>
<dbReference type="InterPro" id="IPR037196">
    <property type="entry name" value="HSP90_C"/>
</dbReference>
<dbReference type="STRING" id="90241.B0682_08415"/>
<evidence type="ECO:0000256" key="7">
    <source>
        <dbReference type="ARBA" id="ARBA00023186"/>
    </source>
</evidence>
<dbReference type="Gene3D" id="3.30.565.10">
    <property type="entry name" value="Histidine kinase-like ATPase, C-terminal domain"/>
    <property type="match status" value="1"/>
</dbReference>
<evidence type="ECO:0000256" key="5">
    <source>
        <dbReference type="ARBA" id="ARBA00022840"/>
    </source>
</evidence>
<keyword evidence="4 10" id="KW-0547">Nucleotide-binding</keyword>
<dbReference type="AlphaFoldDB" id="A0A1T0CB35"/>
<dbReference type="PIRSF" id="PIRSF002583">
    <property type="entry name" value="Hsp90"/>
    <property type="match status" value="1"/>
</dbReference>
<comment type="caution">
    <text evidence="13">The sequence shown here is derived from an EMBL/GenBank/DDBJ whole genome shotgun (WGS) entry which is preliminary data.</text>
</comment>
<dbReference type="GO" id="GO:0005737">
    <property type="term" value="C:cytoplasm"/>
    <property type="evidence" value="ECO:0007669"/>
    <property type="project" value="UniProtKB-SubCell"/>
</dbReference>
<dbReference type="GO" id="GO:0140662">
    <property type="term" value="F:ATP-dependent protein folding chaperone"/>
    <property type="evidence" value="ECO:0007669"/>
    <property type="project" value="InterPro"/>
</dbReference>
<organism evidence="13 14">
    <name type="scientific">Lwoffella lincolnii</name>
    <dbReference type="NCBI Taxonomy" id="90241"/>
    <lineage>
        <taxon>Bacteria</taxon>
        <taxon>Pseudomonadati</taxon>
        <taxon>Pseudomonadota</taxon>
        <taxon>Gammaproteobacteria</taxon>
        <taxon>Moraxellales</taxon>
        <taxon>Moraxellaceae</taxon>
        <taxon>Lwoffella</taxon>
    </lineage>
</organism>
<comment type="subcellular location">
    <subcellularLocation>
        <location evidence="1 10">Cytoplasm</location>
    </subcellularLocation>
</comment>
<evidence type="ECO:0000256" key="9">
    <source>
        <dbReference type="ARBA" id="ARBA00070675"/>
    </source>
</evidence>
<dbReference type="SUPFAM" id="SSF110942">
    <property type="entry name" value="HSP90 C-terminal domain"/>
    <property type="match status" value="1"/>
</dbReference>
<dbReference type="CDD" id="cd16927">
    <property type="entry name" value="HATPase_Hsp90-like"/>
    <property type="match status" value="1"/>
</dbReference>
<evidence type="ECO:0000256" key="6">
    <source>
        <dbReference type="ARBA" id="ARBA00023016"/>
    </source>
</evidence>
<keyword evidence="7 10" id="KW-0143">Chaperone</keyword>
<evidence type="ECO:0000256" key="2">
    <source>
        <dbReference type="ARBA" id="ARBA00008239"/>
    </source>
</evidence>
<dbReference type="InterPro" id="IPR003594">
    <property type="entry name" value="HATPase_dom"/>
</dbReference>
<reference evidence="13 14" key="1">
    <citation type="submission" date="2017-02" db="EMBL/GenBank/DDBJ databases">
        <title>Draft genome sequence of Moraxella lincolnii CCUG 9405T type strain.</title>
        <authorList>
            <person name="Salva-Serra F."/>
            <person name="Engstrom-Jakobsson H."/>
            <person name="Thorell K."/>
            <person name="Jaen-Luchoro D."/>
            <person name="Gonzales-Siles L."/>
            <person name="Karlsson R."/>
            <person name="Yazdan S."/>
            <person name="Boulund F."/>
            <person name="Johnning A."/>
            <person name="Engstrand L."/>
            <person name="Kristiansson E."/>
            <person name="Moore E."/>
        </authorList>
    </citation>
    <scope>NUCLEOTIDE SEQUENCE [LARGE SCALE GENOMIC DNA]</scope>
    <source>
        <strain evidence="13 14">CCUG 9405</strain>
    </source>
</reference>
<protein>
    <recommendedName>
        <fullName evidence="9 10">Chaperone protein HtpG</fullName>
    </recommendedName>
    <alternativeName>
        <fullName evidence="10">Heat shock protein HtpG</fullName>
    </alternativeName>
    <alternativeName>
        <fullName evidence="10">High temperature protein G</fullName>
    </alternativeName>
</protein>
<feature type="binding site" evidence="11">
    <location>
        <position position="49"/>
    </location>
    <ligand>
        <name>ATP</name>
        <dbReference type="ChEBI" id="CHEBI:30616"/>
    </ligand>
</feature>
<accession>A0A1T0CB35</accession>
<keyword evidence="14" id="KW-1185">Reference proteome</keyword>
<dbReference type="Gene3D" id="3.30.230.80">
    <property type="match status" value="1"/>
</dbReference>
<evidence type="ECO:0000313" key="13">
    <source>
        <dbReference type="EMBL" id="OOS19558.1"/>
    </source>
</evidence>
<feature type="domain" description="Histidine kinase/HSP90-like ATPase" evidence="12">
    <location>
        <begin position="38"/>
        <end position="195"/>
    </location>
</feature>
<dbReference type="HAMAP" id="MF_00505">
    <property type="entry name" value="HSP90"/>
    <property type="match status" value="1"/>
</dbReference>
<feature type="binding site" evidence="11">
    <location>
        <position position="185"/>
    </location>
    <ligand>
        <name>ATP</name>
        <dbReference type="ChEBI" id="CHEBI:30616"/>
    </ligand>
</feature>
<evidence type="ECO:0000256" key="3">
    <source>
        <dbReference type="ARBA" id="ARBA00022490"/>
    </source>
</evidence>
<dbReference type="InterPro" id="IPR020568">
    <property type="entry name" value="Ribosomal_Su5_D2-typ_SF"/>
</dbReference>
<dbReference type="GO" id="GO:0005524">
    <property type="term" value="F:ATP binding"/>
    <property type="evidence" value="ECO:0007669"/>
    <property type="project" value="UniProtKB-UniRule"/>
</dbReference>
<proteinExistence type="inferred from homology"/>
<evidence type="ECO:0000256" key="4">
    <source>
        <dbReference type="ARBA" id="ARBA00022741"/>
    </source>
</evidence>
<dbReference type="Pfam" id="PF13589">
    <property type="entry name" value="HATPase_c_3"/>
    <property type="match status" value="1"/>
</dbReference>
<dbReference type="OrthoDB" id="9802640at2"/>
<dbReference type="InterPro" id="IPR020575">
    <property type="entry name" value="Hsp90_N"/>
</dbReference>
<dbReference type="FunFam" id="3.30.565.10:FF:000009">
    <property type="entry name" value="Molecular chaperone HtpG"/>
    <property type="match status" value="1"/>
</dbReference>
<dbReference type="SUPFAM" id="SSF54211">
    <property type="entry name" value="Ribosomal protein S5 domain 2-like"/>
    <property type="match status" value="1"/>
</dbReference>
<evidence type="ECO:0000256" key="1">
    <source>
        <dbReference type="ARBA" id="ARBA00004496"/>
    </source>
</evidence>
<dbReference type="Pfam" id="PF00183">
    <property type="entry name" value="HSP90"/>
    <property type="match status" value="1"/>
</dbReference>
<dbReference type="EMBL" id="MUYT01000015">
    <property type="protein sequence ID" value="OOS19558.1"/>
    <property type="molecule type" value="Genomic_DNA"/>
</dbReference>
<comment type="caution">
    <text evidence="10">Lacks conserved residue(s) required for the propagation of feature annotation.</text>
</comment>
<feature type="binding site" evidence="11">
    <location>
        <begin position="111"/>
        <end position="112"/>
    </location>
    <ligand>
        <name>ATP</name>
        <dbReference type="ChEBI" id="CHEBI:30616"/>
    </ligand>
</feature>
<comment type="similarity">
    <text evidence="2 10">Belongs to the heat shock protein 90 family.</text>
</comment>
<dbReference type="Proteomes" id="UP000191094">
    <property type="component" value="Unassembled WGS sequence"/>
</dbReference>
<dbReference type="GO" id="GO:0016887">
    <property type="term" value="F:ATP hydrolysis activity"/>
    <property type="evidence" value="ECO:0007669"/>
    <property type="project" value="InterPro"/>
</dbReference>
<feature type="binding site" evidence="11">
    <location>
        <position position="96"/>
    </location>
    <ligand>
        <name>ATP</name>
        <dbReference type="ChEBI" id="CHEBI:30616"/>
    </ligand>
</feature>
<comment type="function">
    <text evidence="8 10">Molecular chaperone. Has ATPase activity.</text>
</comment>
<dbReference type="RefSeq" id="WP_078308224.1">
    <property type="nucleotide sequence ID" value="NZ_MUYT01000015.1"/>
</dbReference>
<evidence type="ECO:0000313" key="14">
    <source>
        <dbReference type="Proteomes" id="UP000191094"/>
    </source>
</evidence>
<dbReference type="PRINTS" id="PR00775">
    <property type="entry name" value="HEATSHOCK90"/>
</dbReference>
<feature type="region of interest" description="C" evidence="10">
    <location>
        <begin position="586"/>
        <end position="654"/>
    </location>
</feature>